<dbReference type="SUPFAM" id="SSF47095">
    <property type="entry name" value="HMG-box"/>
    <property type="match status" value="1"/>
</dbReference>
<dbReference type="AlphaFoldDB" id="A0AAN6FP25"/>
<feature type="region of interest" description="Disordered" evidence="5">
    <location>
        <begin position="56"/>
        <end position="141"/>
    </location>
</feature>
<dbReference type="GO" id="GO:0030154">
    <property type="term" value="P:cell differentiation"/>
    <property type="evidence" value="ECO:0007669"/>
    <property type="project" value="TreeGrafter"/>
</dbReference>
<dbReference type="GO" id="GO:0005634">
    <property type="term" value="C:nucleus"/>
    <property type="evidence" value="ECO:0007669"/>
    <property type="project" value="UniProtKB-UniRule"/>
</dbReference>
<organism evidence="7 8">
    <name type="scientific">Friedmanniomyces endolithicus</name>
    <dbReference type="NCBI Taxonomy" id="329885"/>
    <lineage>
        <taxon>Eukaryota</taxon>
        <taxon>Fungi</taxon>
        <taxon>Dikarya</taxon>
        <taxon>Ascomycota</taxon>
        <taxon>Pezizomycotina</taxon>
        <taxon>Dothideomycetes</taxon>
        <taxon>Dothideomycetidae</taxon>
        <taxon>Mycosphaerellales</taxon>
        <taxon>Teratosphaeriaceae</taxon>
        <taxon>Friedmanniomyces</taxon>
    </lineage>
</organism>
<feature type="compositionally biased region" description="Polar residues" evidence="5">
    <location>
        <begin position="125"/>
        <end position="141"/>
    </location>
</feature>
<name>A0AAN6FP25_9PEZI</name>
<dbReference type="EMBL" id="JASUXU010000029">
    <property type="protein sequence ID" value="KAK0319645.1"/>
    <property type="molecule type" value="Genomic_DNA"/>
</dbReference>
<accession>A0AAN6FP25</accession>
<dbReference type="CDD" id="cd01389">
    <property type="entry name" value="HMG-box_ROX1-like"/>
    <property type="match status" value="1"/>
</dbReference>
<dbReference type="Proteomes" id="UP001168146">
    <property type="component" value="Unassembled WGS sequence"/>
</dbReference>
<dbReference type="Gene3D" id="1.10.30.10">
    <property type="entry name" value="High mobility group box domain"/>
    <property type="match status" value="1"/>
</dbReference>
<dbReference type="PANTHER" id="PTHR10270">
    <property type="entry name" value="SOX TRANSCRIPTION FACTOR"/>
    <property type="match status" value="1"/>
</dbReference>
<evidence type="ECO:0000256" key="4">
    <source>
        <dbReference type="PROSITE-ProRule" id="PRU00267"/>
    </source>
</evidence>
<evidence type="ECO:0000259" key="6">
    <source>
        <dbReference type="PROSITE" id="PS50118"/>
    </source>
</evidence>
<keyword evidence="3" id="KW-0804">Transcription</keyword>
<dbReference type="Pfam" id="PF00505">
    <property type="entry name" value="HMG_box"/>
    <property type="match status" value="1"/>
</dbReference>
<dbReference type="InterPro" id="IPR036910">
    <property type="entry name" value="HMG_box_dom_sf"/>
</dbReference>
<feature type="compositionally biased region" description="Low complexity" evidence="5">
    <location>
        <begin position="625"/>
        <end position="634"/>
    </location>
</feature>
<feature type="region of interest" description="Disordered" evidence="5">
    <location>
        <begin position="576"/>
        <end position="634"/>
    </location>
</feature>
<dbReference type="InterPro" id="IPR009071">
    <property type="entry name" value="HMG_box_dom"/>
</dbReference>
<evidence type="ECO:0000256" key="3">
    <source>
        <dbReference type="ARBA" id="ARBA00023163"/>
    </source>
</evidence>
<evidence type="ECO:0000313" key="8">
    <source>
        <dbReference type="Proteomes" id="UP001168146"/>
    </source>
</evidence>
<dbReference type="GO" id="GO:0000122">
    <property type="term" value="P:negative regulation of transcription by RNA polymerase II"/>
    <property type="evidence" value="ECO:0007669"/>
    <property type="project" value="TreeGrafter"/>
</dbReference>
<feature type="domain" description="HMG box" evidence="6">
    <location>
        <begin position="154"/>
        <end position="222"/>
    </location>
</feature>
<reference evidence="7" key="1">
    <citation type="submission" date="2021-12" db="EMBL/GenBank/DDBJ databases">
        <title>Black yeast isolated from Biological Soil Crust.</title>
        <authorList>
            <person name="Kurbessoian T."/>
        </authorList>
    </citation>
    <scope>NUCLEOTIDE SEQUENCE</scope>
    <source>
        <strain evidence="7">CCFEE 5208</strain>
    </source>
</reference>
<comment type="caution">
    <text evidence="7">The sequence shown here is derived from an EMBL/GenBank/DDBJ whole genome shotgun (WGS) entry which is preliminary data.</text>
</comment>
<evidence type="ECO:0000256" key="1">
    <source>
        <dbReference type="ARBA" id="ARBA00023015"/>
    </source>
</evidence>
<dbReference type="PROSITE" id="PS50118">
    <property type="entry name" value="HMG_BOX_2"/>
    <property type="match status" value="1"/>
</dbReference>
<feature type="compositionally biased region" description="Polar residues" evidence="5">
    <location>
        <begin position="274"/>
        <end position="289"/>
    </location>
</feature>
<keyword evidence="2 4" id="KW-0238">DNA-binding</keyword>
<feature type="compositionally biased region" description="Polar residues" evidence="5">
    <location>
        <begin position="256"/>
        <end position="265"/>
    </location>
</feature>
<sequence>MSATQHSLLSLPQTWEHTIGQAQRPDDTGRIIFTRQLWRRNMPDGNNIEHGVLNKSQSQDAHQGQHTSAPPSRRVSLNVTTRSRRRSPSPTRESKTPLTPEESPPFTTSRKRSASIVEIEDTALDSATTTPIHSRGSSGDSTLHVCICQPDPKIPRPRNAFILYRQHHQAQVVAQNPGLANPDISKIIGEQWQNQPIEIKNKWKGLAEEEKLRHQQQYPTYRYQPKRDGRRGSLSSDANASGEKPKCVKCGGRSTLIPSTPSGISPASVPPTPGSANTPVSRTLPGLNNLSLQSPAVRRMGRAFHYSNMSRVHGAHGEERDDVGPLSPDLKRRKYNGDYGTPISRTMPQRYAVAPPGVQVGPGTPFPFALPAQSPHPYPPAVMQARHESLPGLRGVVSPPGPMPPPPRPGMGYQQHRVSQGHIHHDRSLQLPPLQTGSVSGPSGAAAMSSGGKTVDEQIMAMPFRYKVKVLSQVAPPAPMDNVPRGPLIAIEGDNVDAVADLGKWLYDELKKSTDLAVTQFDSPNLAADGGVKKTKKPMVQYHLLASEWLAKSDEIIEAISYKPIAVPATVPVDSVMTNTSPKEPASSHRNIDENYDDTDSSPAKPTSPPLPKPQPPASNMDLDTTPTPTPTTTATTATAAALSIATNTPKPVGLIADYSLRASNVFACRIPIGPHDPYSPSDHWQWTATQWRGVVGPDLTVFVRDAGAGEGKATVEIMEEGGLIVVKRSVAGGAGGAGGDGEGSGSGSGRGTVDASVLRRLGFEVGEWVRAFGGVKGGST</sequence>
<gene>
    <name evidence="7" type="primary">RFG1_2</name>
    <name evidence="7" type="ORF">LTR82_009350</name>
</gene>
<feature type="region of interest" description="Disordered" evidence="5">
    <location>
        <begin position="213"/>
        <end position="289"/>
    </location>
</feature>
<protein>
    <submittedName>
        <fullName evidence="7">Slightly ste11-like protein</fullName>
    </submittedName>
</protein>
<dbReference type="GO" id="GO:0000978">
    <property type="term" value="F:RNA polymerase II cis-regulatory region sequence-specific DNA binding"/>
    <property type="evidence" value="ECO:0007669"/>
    <property type="project" value="TreeGrafter"/>
</dbReference>
<evidence type="ECO:0000256" key="5">
    <source>
        <dbReference type="SAM" id="MobiDB-lite"/>
    </source>
</evidence>
<feature type="DNA-binding region" description="HMG box" evidence="4">
    <location>
        <begin position="154"/>
        <end position="222"/>
    </location>
</feature>
<keyword evidence="4" id="KW-0539">Nucleus</keyword>
<evidence type="ECO:0000313" key="7">
    <source>
        <dbReference type="EMBL" id="KAK0319645.1"/>
    </source>
</evidence>
<feature type="region of interest" description="Disordered" evidence="5">
    <location>
        <begin position="315"/>
        <end position="335"/>
    </location>
</feature>
<dbReference type="InterPro" id="IPR050140">
    <property type="entry name" value="SRY-related_HMG-box_TF-like"/>
</dbReference>
<feature type="compositionally biased region" description="Pro residues" evidence="5">
    <location>
        <begin position="606"/>
        <end position="617"/>
    </location>
</feature>
<dbReference type="GO" id="GO:0001228">
    <property type="term" value="F:DNA-binding transcription activator activity, RNA polymerase II-specific"/>
    <property type="evidence" value="ECO:0007669"/>
    <property type="project" value="TreeGrafter"/>
</dbReference>
<evidence type="ECO:0000256" key="2">
    <source>
        <dbReference type="ARBA" id="ARBA00023125"/>
    </source>
</evidence>
<proteinExistence type="predicted"/>
<dbReference type="FunFam" id="1.10.30.10:FF:000041">
    <property type="entry name" value="HMG box family protein"/>
    <property type="match status" value="1"/>
</dbReference>
<dbReference type="SMART" id="SM00398">
    <property type="entry name" value="HMG"/>
    <property type="match status" value="1"/>
</dbReference>
<feature type="compositionally biased region" description="Polar residues" evidence="5">
    <location>
        <begin position="56"/>
        <end position="79"/>
    </location>
</feature>
<keyword evidence="1" id="KW-0805">Transcription regulation</keyword>
<dbReference type="PANTHER" id="PTHR10270:SF320">
    <property type="entry name" value="BOX TRANSCRIPTIONAL REGULATOR, PUTATIVE (AFU_ORTHOLOGUE AFUA_4G10820)-RELATED"/>
    <property type="match status" value="1"/>
</dbReference>